<feature type="transmembrane region" description="Helical" evidence="1">
    <location>
        <begin position="110"/>
        <end position="135"/>
    </location>
</feature>
<name>A0A3B1DR55_9ZZZZ</name>
<keyword evidence="1" id="KW-0472">Membrane</keyword>
<accession>A0A3B1DR55</accession>
<dbReference type="EMBL" id="UOGK01000145">
    <property type="protein sequence ID" value="VAX38614.1"/>
    <property type="molecule type" value="Genomic_DNA"/>
</dbReference>
<organism evidence="2">
    <name type="scientific">hydrothermal vent metagenome</name>
    <dbReference type="NCBI Taxonomy" id="652676"/>
    <lineage>
        <taxon>unclassified sequences</taxon>
        <taxon>metagenomes</taxon>
        <taxon>ecological metagenomes</taxon>
    </lineage>
</organism>
<proteinExistence type="predicted"/>
<evidence type="ECO:0000256" key="1">
    <source>
        <dbReference type="SAM" id="Phobius"/>
    </source>
</evidence>
<dbReference type="AlphaFoldDB" id="A0A3B1DR55"/>
<reference evidence="2" key="1">
    <citation type="submission" date="2018-06" db="EMBL/GenBank/DDBJ databases">
        <authorList>
            <person name="Zhirakovskaya E."/>
        </authorList>
    </citation>
    <scope>NUCLEOTIDE SEQUENCE</scope>
</reference>
<keyword evidence="1" id="KW-1133">Transmembrane helix</keyword>
<protein>
    <recommendedName>
        <fullName evidence="3">Rod shape-determining protein MreD</fullName>
    </recommendedName>
</protein>
<feature type="transmembrane region" description="Helical" evidence="1">
    <location>
        <begin position="78"/>
        <end position="98"/>
    </location>
</feature>
<feature type="transmembrane region" description="Helical" evidence="1">
    <location>
        <begin position="54"/>
        <end position="72"/>
    </location>
</feature>
<gene>
    <name evidence="2" type="ORF">MNBD_PLANCTO03-1010</name>
</gene>
<evidence type="ECO:0000313" key="2">
    <source>
        <dbReference type="EMBL" id="VAX38614.1"/>
    </source>
</evidence>
<feature type="transmembrane region" description="Helical" evidence="1">
    <location>
        <begin position="155"/>
        <end position="180"/>
    </location>
</feature>
<feature type="transmembrane region" description="Helical" evidence="1">
    <location>
        <begin position="29"/>
        <end position="47"/>
    </location>
</feature>
<sequence>MNWVVFALGAWLMLGFEQGLKSSLSLGTTAVAPSFLAVYAVFLACSAPPRAAQWGCLILGALMDLTSPLARIDGGADFTMLGPNALGALLMCQLVLALRGLMFRKNPLTIAFLSFVGFALWQVVVTAIFSLRHIGGDPTAWAPNAELGTRLGSSLYTGILALPLSLVLIVLMPMFAFQYIPYRISHRR</sequence>
<evidence type="ECO:0008006" key="3">
    <source>
        <dbReference type="Google" id="ProtNLM"/>
    </source>
</evidence>
<keyword evidence="1" id="KW-0812">Transmembrane</keyword>